<organism evidence="13 14">
    <name type="scientific">Rhizorhapis suberifaciens</name>
    <name type="common">corky root of lettuce</name>
    <dbReference type="NCBI Taxonomy" id="13656"/>
    <lineage>
        <taxon>Bacteria</taxon>
        <taxon>Pseudomonadati</taxon>
        <taxon>Pseudomonadota</taxon>
        <taxon>Alphaproteobacteria</taxon>
        <taxon>Sphingomonadales</taxon>
        <taxon>Sphingomonadaceae</taxon>
        <taxon>Rhizorhapis</taxon>
    </lineage>
</organism>
<dbReference type="PRINTS" id="PR01374">
    <property type="entry name" value="TONBPROTEIN"/>
</dbReference>
<comment type="function">
    <text evidence="10">Interacts with outer membrane receptor proteins that carry out high-affinity binding and energy dependent uptake into the periplasmic space of specific substrates. It could act to transduce energy from the cytoplasmic membrane to specific energy-requiring processes in the outer membrane, resulting in the release into the periplasm of ligands bound by these outer membrane proteins.</text>
</comment>
<dbReference type="InterPro" id="IPR003538">
    <property type="entry name" value="TonB"/>
</dbReference>
<keyword evidence="4 10" id="KW-1003">Cell membrane</keyword>
<keyword evidence="9" id="KW-0472">Membrane</keyword>
<evidence type="ECO:0000256" key="6">
    <source>
        <dbReference type="ARBA" id="ARBA00022692"/>
    </source>
</evidence>
<evidence type="ECO:0000256" key="11">
    <source>
        <dbReference type="SAM" id="SignalP"/>
    </source>
</evidence>
<keyword evidence="11" id="KW-0732">Signal</keyword>
<keyword evidence="14" id="KW-1185">Reference proteome</keyword>
<dbReference type="NCBIfam" id="TIGR01352">
    <property type="entry name" value="tonB_Cterm"/>
    <property type="match status" value="1"/>
</dbReference>
<dbReference type="GO" id="GO:0055085">
    <property type="term" value="P:transmembrane transport"/>
    <property type="evidence" value="ECO:0007669"/>
    <property type="project" value="InterPro"/>
</dbReference>
<keyword evidence="7 10" id="KW-0653">Protein transport</keyword>
<evidence type="ECO:0000313" key="13">
    <source>
        <dbReference type="EMBL" id="MBB4640448.1"/>
    </source>
</evidence>
<evidence type="ECO:0000256" key="1">
    <source>
        <dbReference type="ARBA" id="ARBA00004383"/>
    </source>
</evidence>
<dbReference type="SUPFAM" id="SSF74653">
    <property type="entry name" value="TolA/TonB C-terminal domain"/>
    <property type="match status" value="1"/>
</dbReference>
<dbReference type="InterPro" id="IPR006260">
    <property type="entry name" value="TonB/TolA_C"/>
</dbReference>
<evidence type="ECO:0000256" key="7">
    <source>
        <dbReference type="ARBA" id="ARBA00022927"/>
    </source>
</evidence>
<dbReference type="InterPro" id="IPR037682">
    <property type="entry name" value="TonB_C"/>
</dbReference>
<keyword evidence="3 10" id="KW-0813">Transport</keyword>
<dbReference type="GO" id="GO:0031992">
    <property type="term" value="F:energy transducer activity"/>
    <property type="evidence" value="ECO:0007669"/>
    <property type="project" value="InterPro"/>
</dbReference>
<comment type="subcellular location">
    <subcellularLocation>
        <location evidence="1 10">Cell inner membrane</location>
        <topology evidence="1 10">Single-pass membrane protein</topology>
        <orientation evidence="1 10">Periplasmic side</orientation>
    </subcellularLocation>
</comment>
<dbReference type="PANTHER" id="PTHR33446">
    <property type="entry name" value="PROTEIN TONB-RELATED"/>
    <property type="match status" value="1"/>
</dbReference>
<dbReference type="PROSITE" id="PS52015">
    <property type="entry name" value="TONB_CTD"/>
    <property type="match status" value="1"/>
</dbReference>
<evidence type="ECO:0000256" key="5">
    <source>
        <dbReference type="ARBA" id="ARBA00022519"/>
    </source>
</evidence>
<dbReference type="EMBL" id="JACHOV010000002">
    <property type="protein sequence ID" value="MBB4640448.1"/>
    <property type="molecule type" value="Genomic_DNA"/>
</dbReference>
<accession>A0A840HSA6</accession>
<protein>
    <recommendedName>
        <fullName evidence="10">Protein TonB</fullName>
    </recommendedName>
</protein>
<evidence type="ECO:0000256" key="2">
    <source>
        <dbReference type="ARBA" id="ARBA00006555"/>
    </source>
</evidence>
<dbReference type="Pfam" id="PF03544">
    <property type="entry name" value="TonB_C"/>
    <property type="match status" value="1"/>
</dbReference>
<evidence type="ECO:0000259" key="12">
    <source>
        <dbReference type="PROSITE" id="PS52015"/>
    </source>
</evidence>
<dbReference type="GO" id="GO:0098797">
    <property type="term" value="C:plasma membrane protein complex"/>
    <property type="evidence" value="ECO:0007669"/>
    <property type="project" value="TreeGrafter"/>
</dbReference>
<keyword evidence="6" id="KW-0812">Transmembrane</keyword>
<evidence type="ECO:0000256" key="8">
    <source>
        <dbReference type="ARBA" id="ARBA00022989"/>
    </source>
</evidence>
<dbReference type="PANTHER" id="PTHR33446:SF2">
    <property type="entry name" value="PROTEIN TONB"/>
    <property type="match status" value="1"/>
</dbReference>
<feature type="chain" id="PRO_5032365354" description="Protein TonB" evidence="11">
    <location>
        <begin position="25"/>
        <end position="115"/>
    </location>
</feature>
<dbReference type="GO" id="GO:0030288">
    <property type="term" value="C:outer membrane-bounded periplasmic space"/>
    <property type="evidence" value="ECO:0007669"/>
    <property type="project" value="InterPro"/>
</dbReference>
<feature type="domain" description="TonB C-terminal" evidence="12">
    <location>
        <begin position="28"/>
        <end position="115"/>
    </location>
</feature>
<comment type="caution">
    <text evidence="13">The sequence shown here is derived from an EMBL/GenBank/DDBJ whole genome shotgun (WGS) entry which is preliminary data.</text>
</comment>
<dbReference type="GO" id="GO:0015891">
    <property type="term" value="P:siderophore transport"/>
    <property type="evidence" value="ECO:0007669"/>
    <property type="project" value="InterPro"/>
</dbReference>
<dbReference type="RefSeq" id="WP_184474283.1">
    <property type="nucleotide sequence ID" value="NZ_JACHOV010000002.1"/>
</dbReference>
<keyword evidence="5 10" id="KW-0997">Cell inner membrane</keyword>
<name>A0A840HSA6_9SPHN</name>
<dbReference type="Proteomes" id="UP000575068">
    <property type="component" value="Unassembled WGS sequence"/>
</dbReference>
<evidence type="ECO:0000256" key="10">
    <source>
        <dbReference type="RuleBase" id="RU362123"/>
    </source>
</evidence>
<sequence length="115" mass="11707">MSKKLFASLIAAAGAVALSTPAFAQSADWQRTVAKLVAAKQTYPRAAQMRGDEGTVKVKLTVGADGSVSNVELVAPSGSSVLDREALALPAKVGKFPAPAGGAASVVLPLTWKLM</sequence>
<dbReference type="GO" id="GO:0015031">
    <property type="term" value="P:protein transport"/>
    <property type="evidence" value="ECO:0007669"/>
    <property type="project" value="UniProtKB-UniRule"/>
</dbReference>
<keyword evidence="10" id="KW-0735">Signal-anchor</keyword>
<feature type="signal peptide" evidence="11">
    <location>
        <begin position="1"/>
        <end position="24"/>
    </location>
</feature>
<dbReference type="AlphaFoldDB" id="A0A840HSA6"/>
<dbReference type="InterPro" id="IPR051045">
    <property type="entry name" value="TonB-dependent_transducer"/>
</dbReference>
<proteinExistence type="inferred from homology"/>
<evidence type="ECO:0000256" key="3">
    <source>
        <dbReference type="ARBA" id="ARBA00022448"/>
    </source>
</evidence>
<evidence type="ECO:0000256" key="4">
    <source>
        <dbReference type="ARBA" id="ARBA00022475"/>
    </source>
</evidence>
<keyword evidence="8" id="KW-1133">Transmembrane helix</keyword>
<gene>
    <name evidence="13" type="ORF">HNQ99_000736</name>
</gene>
<reference evidence="13 14" key="1">
    <citation type="submission" date="2020-08" db="EMBL/GenBank/DDBJ databases">
        <title>Genomic Encyclopedia of Type Strains, Phase IV (KMG-IV): sequencing the most valuable type-strain genomes for metagenomic binning, comparative biology and taxonomic classification.</title>
        <authorList>
            <person name="Goeker M."/>
        </authorList>
    </citation>
    <scope>NUCLEOTIDE SEQUENCE [LARGE SCALE GENOMIC DNA]</scope>
    <source>
        <strain evidence="13 14">DSM 7465</strain>
    </source>
</reference>
<evidence type="ECO:0000256" key="9">
    <source>
        <dbReference type="ARBA" id="ARBA00023136"/>
    </source>
</evidence>
<evidence type="ECO:0000313" key="14">
    <source>
        <dbReference type="Proteomes" id="UP000575068"/>
    </source>
</evidence>
<comment type="similarity">
    <text evidence="2 10">Belongs to the TonB family.</text>
</comment>
<dbReference type="Gene3D" id="3.30.1150.10">
    <property type="match status" value="1"/>
</dbReference>